<proteinExistence type="predicted"/>
<feature type="domain" description="Cytochrome c" evidence="5">
    <location>
        <begin position="309"/>
        <end position="388"/>
    </location>
</feature>
<dbReference type="Gene3D" id="1.10.760.10">
    <property type="entry name" value="Cytochrome c-like domain"/>
    <property type="match status" value="1"/>
</dbReference>
<organism evidence="6 7">
    <name type="scientific">Paraburkholderia panacisoli</name>
    <dbReference type="NCBI Taxonomy" id="2603818"/>
    <lineage>
        <taxon>Bacteria</taxon>
        <taxon>Pseudomonadati</taxon>
        <taxon>Pseudomonadota</taxon>
        <taxon>Betaproteobacteria</taxon>
        <taxon>Burkholderiales</taxon>
        <taxon>Burkholderiaceae</taxon>
        <taxon>Paraburkholderia</taxon>
    </lineage>
</organism>
<dbReference type="Pfam" id="PF13442">
    <property type="entry name" value="Cytochrome_CBB3"/>
    <property type="match status" value="1"/>
</dbReference>
<gene>
    <name evidence="6" type="ORF">FVF58_15120</name>
</gene>
<dbReference type="RefSeq" id="WP_149670711.1">
    <property type="nucleotide sequence ID" value="NZ_VTUZ01000009.1"/>
</dbReference>
<dbReference type="SUPFAM" id="SSF53850">
    <property type="entry name" value="Periplasmic binding protein-like II"/>
    <property type="match status" value="1"/>
</dbReference>
<dbReference type="Gene3D" id="3.40.190.10">
    <property type="entry name" value="Periplasmic binding protein-like II"/>
    <property type="match status" value="2"/>
</dbReference>
<reference evidence="6 7" key="1">
    <citation type="submission" date="2019-08" db="EMBL/GenBank/DDBJ databases">
        <title>Paraburkholderia sp. DCY113.</title>
        <authorList>
            <person name="Kang J."/>
        </authorList>
    </citation>
    <scope>NUCLEOTIDE SEQUENCE [LARGE SCALE GENOMIC DNA]</scope>
    <source>
        <strain evidence="6 7">DCY113</strain>
    </source>
</reference>
<evidence type="ECO:0000313" key="6">
    <source>
        <dbReference type="EMBL" id="KAA1011278.1"/>
    </source>
</evidence>
<protein>
    <submittedName>
        <fullName evidence="6">Transporter substrate-binding domain-containing protein</fullName>
    </submittedName>
</protein>
<evidence type="ECO:0000313" key="7">
    <source>
        <dbReference type="Proteomes" id="UP000325273"/>
    </source>
</evidence>
<dbReference type="Proteomes" id="UP000325273">
    <property type="component" value="Unassembled WGS sequence"/>
</dbReference>
<keyword evidence="2 4" id="KW-0479">Metal-binding</keyword>
<dbReference type="GO" id="GO:0009055">
    <property type="term" value="F:electron transfer activity"/>
    <property type="evidence" value="ECO:0007669"/>
    <property type="project" value="InterPro"/>
</dbReference>
<dbReference type="GO" id="GO:0046872">
    <property type="term" value="F:metal ion binding"/>
    <property type="evidence" value="ECO:0007669"/>
    <property type="project" value="UniProtKB-KW"/>
</dbReference>
<dbReference type="PANTHER" id="PTHR35008">
    <property type="entry name" value="BLL4482 PROTEIN-RELATED"/>
    <property type="match status" value="1"/>
</dbReference>
<keyword evidence="1 4" id="KW-0349">Heme</keyword>
<dbReference type="PROSITE" id="PS51007">
    <property type="entry name" value="CYTC"/>
    <property type="match status" value="1"/>
</dbReference>
<name>A0A5B0H7T4_9BURK</name>
<evidence type="ECO:0000256" key="1">
    <source>
        <dbReference type="ARBA" id="ARBA00022617"/>
    </source>
</evidence>
<dbReference type="GO" id="GO:0020037">
    <property type="term" value="F:heme binding"/>
    <property type="evidence" value="ECO:0007669"/>
    <property type="project" value="InterPro"/>
</dbReference>
<dbReference type="InterPro" id="IPR009056">
    <property type="entry name" value="Cyt_c-like_dom"/>
</dbReference>
<dbReference type="EMBL" id="VTUZ01000009">
    <property type="protein sequence ID" value="KAA1011278.1"/>
    <property type="molecule type" value="Genomic_DNA"/>
</dbReference>
<evidence type="ECO:0000256" key="2">
    <source>
        <dbReference type="ARBA" id="ARBA00022723"/>
    </source>
</evidence>
<evidence type="ECO:0000256" key="3">
    <source>
        <dbReference type="ARBA" id="ARBA00023004"/>
    </source>
</evidence>
<evidence type="ECO:0000256" key="4">
    <source>
        <dbReference type="PROSITE-ProRule" id="PRU00433"/>
    </source>
</evidence>
<sequence>MSALHFKHLTSAGLLAASVTFTPIPATAGVRVCTFPGSPSTALDQAVAQEVFKTADIAASLVKHGIGEGDDDGVSLKELGRTLGHDCDVIAGFPRSTVADASSSKMLFSRGYLHSGYVSIMVPGSKPEGAAKNTVAAMYASPAQLIALQQTDVSLDLENTSELSVNAVVAGRAQRAIVWYPAVVAYGLAHPQQHLTVAPTTSPYADWHLVFAFGASGATLQKRVDAALARMSADGRLAALTRPWTLPDAQATASRPGADASHYAYLDGSVRTSRLPGTVERAAVNDALQGRFIKVSADAPTDAPSFDRLQADHGKTLYASSCAKCHGGALQGVTAPALRGPAFAPAQNAHLTIGGVFGYMATNMPADRPGKLKDQDYADIMAFLLYSNGYQPGSAKLTADSARTSATKLNAGPAH</sequence>
<dbReference type="PANTHER" id="PTHR35008:SF4">
    <property type="entry name" value="BLL4482 PROTEIN"/>
    <property type="match status" value="1"/>
</dbReference>
<accession>A0A5B0H7T4</accession>
<comment type="caution">
    <text evidence="6">The sequence shown here is derived from an EMBL/GenBank/DDBJ whole genome shotgun (WGS) entry which is preliminary data.</text>
</comment>
<dbReference type="InterPro" id="IPR051459">
    <property type="entry name" value="Cytochrome_c-type_DH"/>
</dbReference>
<keyword evidence="7" id="KW-1185">Reference proteome</keyword>
<dbReference type="SUPFAM" id="SSF46626">
    <property type="entry name" value="Cytochrome c"/>
    <property type="match status" value="1"/>
</dbReference>
<dbReference type="AlphaFoldDB" id="A0A5B0H7T4"/>
<dbReference type="InterPro" id="IPR036909">
    <property type="entry name" value="Cyt_c-like_dom_sf"/>
</dbReference>
<keyword evidence="3 4" id="KW-0408">Iron</keyword>
<evidence type="ECO:0000259" key="5">
    <source>
        <dbReference type="PROSITE" id="PS51007"/>
    </source>
</evidence>